<dbReference type="FunFam" id="3.40.50.1000:FF:000036">
    <property type="entry name" value="HAD family hydrolase"/>
    <property type="match status" value="1"/>
</dbReference>
<dbReference type="SUPFAM" id="SSF56784">
    <property type="entry name" value="HAD-like"/>
    <property type="match status" value="1"/>
</dbReference>
<evidence type="ECO:0000313" key="5">
    <source>
        <dbReference type="Proteomes" id="UP000448943"/>
    </source>
</evidence>
<dbReference type="InterPro" id="IPR023198">
    <property type="entry name" value="PGP-like_dom2"/>
</dbReference>
<evidence type="ECO:0000313" key="4">
    <source>
        <dbReference type="EMBL" id="NBI27460.1"/>
    </source>
</evidence>
<dbReference type="NCBIfam" id="TIGR01509">
    <property type="entry name" value="HAD-SF-IA-v3"/>
    <property type="match status" value="1"/>
</dbReference>
<dbReference type="AlphaFoldDB" id="A0A6N9Q069"/>
<keyword evidence="3 4" id="KW-0378">Hydrolase</keyword>
<organism evidence="4 5">
    <name type="scientific">Chengkuizengella marina</name>
    <dbReference type="NCBI Taxonomy" id="2507566"/>
    <lineage>
        <taxon>Bacteria</taxon>
        <taxon>Bacillati</taxon>
        <taxon>Bacillota</taxon>
        <taxon>Bacilli</taxon>
        <taxon>Bacillales</taxon>
        <taxon>Paenibacillaceae</taxon>
        <taxon>Chengkuizengella</taxon>
    </lineage>
</organism>
<accession>A0A6N9Q069</accession>
<dbReference type="OrthoDB" id="9797743at2"/>
<evidence type="ECO:0000256" key="1">
    <source>
        <dbReference type="ARBA" id="ARBA00006171"/>
    </source>
</evidence>
<dbReference type="InterPro" id="IPR041492">
    <property type="entry name" value="HAD_2"/>
</dbReference>
<dbReference type="GO" id="GO:0016787">
    <property type="term" value="F:hydrolase activity"/>
    <property type="evidence" value="ECO:0007669"/>
    <property type="project" value="UniProtKB-KW"/>
</dbReference>
<dbReference type="NCBIfam" id="TIGR01549">
    <property type="entry name" value="HAD-SF-IA-v1"/>
    <property type="match status" value="1"/>
</dbReference>
<dbReference type="InterPro" id="IPR036412">
    <property type="entry name" value="HAD-like_sf"/>
</dbReference>
<reference evidence="4 5" key="1">
    <citation type="submission" date="2019-01" db="EMBL/GenBank/DDBJ databases">
        <title>Chengkuizengella sp. nov., isolated from deep-sea sediment of East Pacific Ocean.</title>
        <authorList>
            <person name="Yang J."/>
            <person name="Lai Q."/>
            <person name="Shao Z."/>
        </authorList>
    </citation>
    <scope>NUCLEOTIDE SEQUENCE [LARGE SCALE GENOMIC DNA]</scope>
    <source>
        <strain evidence="4 5">YPA3-1-1</strain>
    </source>
</reference>
<dbReference type="EMBL" id="SIJB01000001">
    <property type="protein sequence ID" value="NBI27460.1"/>
    <property type="molecule type" value="Genomic_DNA"/>
</dbReference>
<sequence>MKAIVFDFDGTILDTETPWFDVYLETYKEYGVDLPIEIWSQVIGTDGVHILYDYLLANATKDVDLQAVREITSKKHKQVMEKKELRPGIENYFNEAKEMGLELAIASSSSREWVEYFLNKFNIKQYFEILKTSDDVKNVKPDPALYLEAVKDLGINAVEAVAIEDSPKGAQAAKAAGLHCVTIPNDITKLLPFEEVDLQINSMSDVTLEWVISQIKKNN</sequence>
<dbReference type="GO" id="GO:0046872">
    <property type="term" value="F:metal ion binding"/>
    <property type="evidence" value="ECO:0007669"/>
    <property type="project" value="UniProtKB-KW"/>
</dbReference>
<dbReference type="Pfam" id="PF13419">
    <property type="entry name" value="HAD_2"/>
    <property type="match status" value="1"/>
</dbReference>
<evidence type="ECO:0000256" key="2">
    <source>
        <dbReference type="ARBA" id="ARBA00022723"/>
    </source>
</evidence>
<dbReference type="InterPro" id="IPR023214">
    <property type="entry name" value="HAD_sf"/>
</dbReference>
<name>A0A6N9Q069_9BACL</name>
<dbReference type="SFLD" id="SFLDS00003">
    <property type="entry name" value="Haloacid_Dehalogenase"/>
    <property type="match status" value="1"/>
</dbReference>
<dbReference type="PANTHER" id="PTHR18901">
    <property type="entry name" value="2-DEOXYGLUCOSE-6-PHOSPHATE PHOSPHATASE 2"/>
    <property type="match status" value="1"/>
</dbReference>
<dbReference type="PANTHER" id="PTHR18901:SF38">
    <property type="entry name" value="PSEUDOURIDINE-5'-PHOSPHATASE"/>
    <property type="match status" value="1"/>
</dbReference>
<comment type="caution">
    <text evidence="4">The sequence shown here is derived from an EMBL/GenBank/DDBJ whole genome shotgun (WGS) entry which is preliminary data.</text>
</comment>
<dbReference type="Gene3D" id="1.10.150.240">
    <property type="entry name" value="Putative phosphatase, domain 2"/>
    <property type="match status" value="1"/>
</dbReference>
<dbReference type="RefSeq" id="WP_160643477.1">
    <property type="nucleotide sequence ID" value="NZ_SIJB01000001.1"/>
</dbReference>
<dbReference type="Gene3D" id="3.40.50.1000">
    <property type="entry name" value="HAD superfamily/HAD-like"/>
    <property type="match status" value="1"/>
</dbReference>
<dbReference type="InterPro" id="IPR006439">
    <property type="entry name" value="HAD-SF_hydro_IA"/>
</dbReference>
<dbReference type="Proteomes" id="UP000448943">
    <property type="component" value="Unassembled WGS sequence"/>
</dbReference>
<keyword evidence="5" id="KW-1185">Reference proteome</keyword>
<dbReference type="SFLD" id="SFLDG01135">
    <property type="entry name" value="C1.5.6:_HAD__Beta-PGM__Phospha"/>
    <property type="match status" value="1"/>
</dbReference>
<protein>
    <submittedName>
        <fullName evidence="4">HAD family hydrolase</fullName>
    </submittedName>
</protein>
<evidence type="ECO:0000256" key="3">
    <source>
        <dbReference type="ARBA" id="ARBA00022801"/>
    </source>
</evidence>
<dbReference type="SFLD" id="SFLDG01129">
    <property type="entry name" value="C1.5:_HAD__Beta-PGM__Phosphata"/>
    <property type="match status" value="1"/>
</dbReference>
<proteinExistence type="inferred from homology"/>
<gene>
    <name evidence="4" type="ORF">ERL59_00560</name>
</gene>
<comment type="similarity">
    <text evidence="1">Belongs to the HAD-like hydrolase superfamily. CbbY/CbbZ/Gph/YieH family.</text>
</comment>
<keyword evidence="2" id="KW-0479">Metal-binding</keyword>